<reference evidence="3" key="1">
    <citation type="submission" date="2020-01" db="EMBL/GenBank/DDBJ databases">
        <title>'Steroidobacter agaridevorans' sp. nov., agar-degrading bacteria isolated from rhizosphere soils.</title>
        <authorList>
            <person name="Ikenaga M."/>
            <person name="Kataoka M."/>
            <person name="Murouchi A."/>
            <person name="Katsuragi S."/>
            <person name="Sakai M."/>
        </authorList>
    </citation>
    <scope>NUCLEOTIDE SEQUENCE [LARGE SCALE GENOMIC DNA]</scope>
    <source>
        <strain evidence="3">YU21-B</strain>
    </source>
</reference>
<evidence type="ECO:0000313" key="2">
    <source>
        <dbReference type="EMBL" id="GFE83066.1"/>
    </source>
</evidence>
<keyword evidence="3" id="KW-1185">Reference proteome</keyword>
<accession>A0A829YKN5</accession>
<comment type="caution">
    <text evidence="2">The sequence shown here is derived from an EMBL/GenBank/DDBJ whole genome shotgun (WGS) entry which is preliminary data.</text>
</comment>
<name>A0A829YKN5_9GAMM</name>
<gene>
    <name evidence="2" type="ORF">GCM10011487_50660</name>
</gene>
<organism evidence="2 3">
    <name type="scientific">Steroidobacter agaridevorans</name>
    <dbReference type="NCBI Taxonomy" id="2695856"/>
    <lineage>
        <taxon>Bacteria</taxon>
        <taxon>Pseudomonadati</taxon>
        <taxon>Pseudomonadota</taxon>
        <taxon>Gammaproteobacteria</taxon>
        <taxon>Steroidobacterales</taxon>
        <taxon>Steroidobacteraceae</taxon>
        <taxon>Steroidobacter</taxon>
    </lineage>
</organism>
<proteinExistence type="predicted"/>
<feature type="region of interest" description="Disordered" evidence="1">
    <location>
        <begin position="1"/>
        <end position="24"/>
    </location>
</feature>
<evidence type="ECO:0000313" key="3">
    <source>
        <dbReference type="Proteomes" id="UP000445000"/>
    </source>
</evidence>
<feature type="compositionally biased region" description="Basic and acidic residues" evidence="1">
    <location>
        <begin position="11"/>
        <end position="24"/>
    </location>
</feature>
<dbReference type="Proteomes" id="UP000445000">
    <property type="component" value="Unassembled WGS sequence"/>
</dbReference>
<feature type="region of interest" description="Disordered" evidence="1">
    <location>
        <begin position="44"/>
        <end position="66"/>
    </location>
</feature>
<protein>
    <submittedName>
        <fullName evidence="2">Uncharacterized protein</fullName>
    </submittedName>
</protein>
<dbReference type="EMBL" id="BLJN01000005">
    <property type="protein sequence ID" value="GFE83066.1"/>
    <property type="molecule type" value="Genomic_DNA"/>
</dbReference>
<evidence type="ECO:0000256" key="1">
    <source>
        <dbReference type="SAM" id="MobiDB-lite"/>
    </source>
</evidence>
<dbReference type="AlphaFoldDB" id="A0A829YKN5"/>
<sequence length="66" mass="6962">MQHTQRAGLMSRDDGAADISKEPDAEPQLLRALLQQLDIGGDDHIARPIAGGDGETQIGPDAGRLT</sequence>